<evidence type="ECO:0000256" key="6">
    <source>
        <dbReference type="ARBA" id="ARBA00004661"/>
    </source>
</evidence>
<sequence>MEILTGNNILAGLDSYFKDNGYDNLYIITDHNVKYYHGKYLSSLLKGYNYKFYSIPPGEKSKSIDVVLSIYDDLIENQIDRESLIIAFGGGVVGDITGFVAATFKRGIDYIQIPTTLLAQVDSSIGGKVGIDYKGLKNIIGSFHFPKLILIDIQLLKTLSNRDITSGLAEILKYGLIADYDLFNYISSNLSKAYNKDEHFLLDLVNKSISIKQDIVSRDKFDKGERRILNFGHTVGHSIESYFDFSQYNHGEAVILGMIYESYIGKEVGLIDDDYFWEIYNSLTKLITPLKFNDLEIKYLLEIMENDKKKLNDQTILILPIGKGKVGIFNDVDVDLIINSLKGEWF</sequence>
<evidence type="ECO:0000256" key="5">
    <source>
        <dbReference type="ARBA" id="ARBA00004496"/>
    </source>
</evidence>
<keyword evidence="23" id="KW-1185">Reference proteome</keyword>
<dbReference type="PANTHER" id="PTHR43622">
    <property type="entry name" value="3-DEHYDROQUINATE SYNTHASE"/>
    <property type="match status" value="1"/>
</dbReference>
<evidence type="ECO:0000256" key="11">
    <source>
        <dbReference type="ARBA" id="ARBA00022605"/>
    </source>
</evidence>
<evidence type="ECO:0000259" key="21">
    <source>
        <dbReference type="Pfam" id="PF24621"/>
    </source>
</evidence>
<evidence type="ECO:0000256" key="14">
    <source>
        <dbReference type="ARBA" id="ARBA00022833"/>
    </source>
</evidence>
<dbReference type="Pfam" id="PF01761">
    <property type="entry name" value="DHQ_synthase"/>
    <property type="match status" value="1"/>
</dbReference>
<feature type="domain" description="3-dehydroquinate synthase N-terminal" evidence="20">
    <location>
        <begin position="54"/>
        <end position="165"/>
    </location>
</feature>
<dbReference type="FunFam" id="3.40.50.1970:FF:000007">
    <property type="entry name" value="Pentafunctional AROM polypeptide"/>
    <property type="match status" value="1"/>
</dbReference>
<feature type="domain" description="3-dehydroquinate synthase C-terminal" evidence="21">
    <location>
        <begin position="167"/>
        <end position="310"/>
    </location>
</feature>
<dbReference type="GO" id="GO:0008652">
    <property type="term" value="P:amino acid biosynthetic process"/>
    <property type="evidence" value="ECO:0007669"/>
    <property type="project" value="UniProtKB-KW"/>
</dbReference>
<dbReference type="GO" id="GO:0003856">
    <property type="term" value="F:3-dehydroquinate synthase activity"/>
    <property type="evidence" value="ECO:0007669"/>
    <property type="project" value="UniProtKB-UniRule"/>
</dbReference>
<reference evidence="22 23" key="1">
    <citation type="submission" date="2016-10" db="EMBL/GenBank/DDBJ databases">
        <authorList>
            <person name="de Groot N.N."/>
        </authorList>
    </citation>
    <scope>NUCLEOTIDE SEQUENCE [LARGE SCALE GENOMIC DNA]</scope>
    <source>
        <strain evidence="22 23">DSM 23310</strain>
    </source>
</reference>
<dbReference type="Gene3D" id="3.40.50.1970">
    <property type="match status" value="1"/>
</dbReference>
<dbReference type="GO" id="GO:0009073">
    <property type="term" value="P:aromatic amino acid family biosynthetic process"/>
    <property type="evidence" value="ECO:0007669"/>
    <property type="project" value="UniProtKB-KW"/>
</dbReference>
<keyword evidence="13" id="KW-0547">Nucleotide-binding</keyword>
<evidence type="ECO:0000256" key="2">
    <source>
        <dbReference type="ARBA" id="ARBA00001911"/>
    </source>
</evidence>
<evidence type="ECO:0000256" key="1">
    <source>
        <dbReference type="ARBA" id="ARBA00001393"/>
    </source>
</evidence>
<keyword evidence="17" id="KW-0456">Lyase</keyword>
<comment type="cofactor">
    <cofactor evidence="2">
        <name>NAD(+)</name>
        <dbReference type="ChEBI" id="CHEBI:57540"/>
    </cofactor>
</comment>
<keyword evidence="15" id="KW-0520">NAD</keyword>
<evidence type="ECO:0000256" key="10">
    <source>
        <dbReference type="ARBA" id="ARBA00022490"/>
    </source>
</evidence>
<evidence type="ECO:0000256" key="13">
    <source>
        <dbReference type="ARBA" id="ARBA00022741"/>
    </source>
</evidence>
<comment type="pathway">
    <text evidence="6">Metabolic intermediate biosynthesis; chorismate biosynthesis; chorismate from D-erythrose 4-phosphate and phosphoenolpyruvate: step 2/7.</text>
</comment>
<dbReference type="Proteomes" id="UP000198828">
    <property type="component" value="Unassembled WGS sequence"/>
</dbReference>
<evidence type="ECO:0000256" key="3">
    <source>
        <dbReference type="ARBA" id="ARBA00001941"/>
    </source>
</evidence>
<evidence type="ECO:0000313" key="23">
    <source>
        <dbReference type="Proteomes" id="UP000198828"/>
    </source>
</evidence>
<dbReference type="GO" id="GO:0005737">
    <property type="term" value="C:cytoplasm"/>
    <property type="evidence" value="ECO:0007669"/>
    <property type="project" value="UniProtKB-SubCell"/>
</dbReference>
<dbReference type="GO" id="GO:0000166">
    <property type="term" value="F:nucleotide binding"/>
    <property type="evidence" value="ECO:0007669"/>
    <property type="project" value="UniProtKB-KW"/>
</dbReference>
<keyword evidence="16" id="KW-0057">Aromatic amino acid biosynthesis</keyword>
<keyword evidence="10" id="KW-0963">Cytoplasm</keyword>
<evidence type="ECO:0000256" key="8">
    <source>
        <dbReference type="ARBA" id="ARBA00013031"/>
    </source>
</evidence>
<dbReference type="InterPro" id="IPR056179">
    <property type="entry name" value="DHQS_C"/>
</dbReference>
<evidence type="ECO:0000259" key="20">
    <source>
        <dbReference type="Pfam" id="PF01761"/>
    </source>
</evidence>
<dbReference type="GO" id="GO:0046872">
    <property type="term" value="F:metal ion binding"/>
    <property type="evidence" value="ECO:0007669"/>
    <property type="project" value="UniProtKB-KW"/>
</dbReference>
<evidence type="ECO:0000256" key="17">
    <source>
        <dbReference type="ARBA" id="ARBA00023239"/>
    </source>
</evidence>
<keyword evidence="12" id="KW-0479">Metal-binding</keyword>
<evidence type="ECO:0000256" key="4">
    <source>
        <dbReference type="ARBA" id="ARBA00001947"/>
    </source>
</evidence>
<evidence type="ECO:0000256" key="12">
    <source>
        <dbReference type="ARBA" id="ARBA00022723"/>
    </source>
</evidence>
<evidence type="ECO:0000256" key="15">
    <source>
        <dbReference type="ARBA" id="ARBA00023027"/>
    </source>
</evidence>
<dbReference type="InterPro" id="IPR030960">
    <property type="entry name" value="DHQS/DOIS_N"/>
</dbReference>
<dbReference type="SUPFAM" id="SSF56796">
    <property type="entry name" value="Dehydroquinate synthase-like"/>
    <property type="match status" value="1"/>
</dbReference>
<evidence type="ECO:0000313" key="22">
    <source>
        <dbReference type="EMBL" id="SDW34634.1"/>
    </source>
</evidence>
<keyword evidence="14" id="KW-0862">Zinc</keyword>
<proteinExistence type="inferred from homology"/>
<dbReference type="GO" id="GO:0009423">
    <property type="term" value="P:chorismate biosynthetic process"/>
    <property type="evidence" value="ECO:0007669"/>
    <property type="project" value="UniProtKB-UniRule"/>
</dbReference>
<dbReference type="RefSeq" id="WP_093750611.1">
    <property type="nucleotide sequence ID" value="NZ_BSYN01000002.1"/>
</dbReference>
<dbReference type="CDD" id="cd08195">
    <property type="entry name" value="DHQS"/>
    <property type="match status" value="1"/>
</dbReference>
<gene>
    <name evidence="22" type="ORF">SAMN05660923_00532</name>
</gene>
<dbReference type="OrthoDB" id="9806583at2"/>
<evidence type="ECO:0000256" key="19">
    <source>
        <dbReference type="NCBIfam" id="TIGR01357"/>
    </source>
</evidence>
<comment type="cofactor">
    <cofactor evidence="4">
        <name>Zn(2+)</name>
        <dbReference type="ChEBI" id="CHEBI:29105"/>
    </cofactor>
</comment>
<dbReference type="Gene3D" id="1.20.1090.10">
    <property type="entry name" value="Dehydroquinate synthase-like - alpha domain"/>
    <property type="match status" value="1"/>
</dbReference>
<comment type="subcellular location">
    <subcellularLocation>
        <location evidence="5">Cytoplasm</location>
    </subcellularLocation>
</comment>
<dbReference type="InterPro" id="IPR030963">
    <property type="entry name" value="DHQ_synth_fam"/>
</dbReference>
<dbReference type="PIRSF" id="PIRSF001455">
    <property type="entry name" value="DHQ_synth"/>
    <property type="match status" value="1"/>
</dbReference>
<keyword evidence="18" id="KW-0170">Cobalt</keyword>
<keyword evidence="11" id="KW-0028">Amino-acid biosynthesis</keyword>
<dbReference type="EC" id="4.2.3.4" evidence="8 19"/>
<name>A0A1H2SUC0_9FIRM</name>
<dbReference type="EMBL" id="FNNG01000002">
    <property type="protein sequence ID" value="SDW34634.1"/>
    <property type="molecule type" value="Genomic_DNA"/>
</dbReference>
<accession>A0A1H2SUC0</accession>
<evidence type="ECO:0000256" key="9">
    <source>
        <dbReference type="ARBA" id="ARBA00017684"/>
    </source>
</evidence>
<dbReference type="InterPro" id="IPR050071">
    <property type="entry name" value="Dehydroquinate_synthase"/>
</dbReference>
<dbReference type="Pfam" id="PF24621">
    <property type="entry name" value="DHQS_C"/>
    <property type="match status" value="1"/>
</dbReference>
<evidence type="ECO:0000256" key="18">
    <source>
        <dbReference type="ARBA" id="ARBA00023285"/>
    </source>
</evidence>
<evidence type="ECO:0000256" key="7">
    <source>
        <dbReference type="ARBA" id="ARBA00005412"/>
    </source>
</evidence>
<dbReference type="NCBIfam" id="TIGR01357">
    <property type="entry name" value="aroB"/>
    <property type="match status" value="1"/>
</dbReference>
<organism evidence="22 23">
    <name type="scientific">Tepidimicrobium xylanilyticum</name>
    <dbReference type="NCBI Taxonomy" id="1123352"/>
    <lineage>
        <taxon>Bacteria</taxon>
        <taxon>Bacillati</taxon>
        <taxon>Bacillota</taxon>
        <taxon>Tissierellia</taxon>
        <taxon>Tissierellales</taxon>
        <taxon>Tepidimicrobiaceae</taxon>
        <taxon>Tepidimicrobium</taxon>
    </lineage>
</organism>
<dbReference type="AlphaFoldDB" id="A0A1H2SUC0"/>
<comment type="catalytic activity">
    <reaction evidence="1">
        <text>7-phospho-2-dehydro-3-deoxy-D-arabino-heptonate = 3-dehydroquinate + phosphate</text>
        <dbReference type="Rhea" id="RHEA:21968"/>
        <dbReference type="ChEBI" id="CHEBI:32364"/>
        <dbReference type="ChEBI" id="CHEBI:43474"/>
        <dbReference type="ChEBI" id="CHEBI:58394"/>
        <dbReference type="EC" id="4.2.3.4"/>
    </reaction>
</comment>
<dbReference type="PANTHER" id="PTHR43622:SF7">
    <property type="entry name" value="3-DEHYDROQUINATE SYNTHASE, CHLOROPLASTIC"/>
    <property type="match status" value="1"/>
</dbReference>
<evidence type="ECO:0000256" key="16">
    <source>
        <dbReference type="ARBA" id="ARBA00023141"/>
    </source>
</evidence>
<dbReference type="InterPro" id="IPR016037">
    <property type="entry name" value="DHQ_synth_AroB"/>
</dbReference>
<protein>
    <recommendedName>
        <fullName evidence="9 19">3-dehydroquinate synthase</fullName>
        <ecNumber evidence="8 19">4.2.3.4</ecNumber>
    </recommendedName>
</protein>
<comment type="cofactor">
    <cofactor evidence="3">
        <name>Co(2+)</name>
        <dbReference type="ChEBI" id="CHEBI:48828"/>
    </cofactor>
</comment>
<comment type="similarity">
    <text evidence="7">Belongs to the sugar phosphate cyclases superfamily. Dehydroquinate synthase family.</text>
</comment>